<dbReference type="GO" id="GO:0016020">
    <property type="term" value="C:membrane"/>
    <property type="evidence" value="ECO:0007669"/>
    <property type="project" value="TreeGrafter"/>
</dbReference>
<dbReference type="PANTHER" id="PTHR43798:SF33">
    <property type="entry name" value="HYDROLASE, PUTATIVE (AFU_ORTHOLOGUE AFUA_2G14860)-RELATED"/>
    <property type="match status" value="1"/>
</dbReference>
<sequence>MRLAFTLSALTALCGLSAAAPTAPVKTTGSCHYDSSPDISDIAGTSYAKLVKVATVPSGPTYRYVFSHTSSSSKPYLLFIHGFPSSSFDWRHQIDYFVSRGYGVIAPDLLGFGGTDNPADLQEFTLKRLVSDLGAILDCEGVEDVFAVGHDFGSVVLSRVITYFGKRVKGSAFVGVGYSPPPMSFNQAGVEAANNASLETLGYPPFGYWYFMNEDDVAPIMDQHFDSAFTLTYTSDPTYMREHLSPVGEYKKWLLADEIAPWTTFITQVEKETFTNITMAHGGFDGPVKSYKSLMRDLNAADEEAIPETHAVIRHPVLLLTASKDPVAIANVQVSNTAPYAADIHIKSVEAGHFLQVEKPDAVSLGIHEFVKEVLAAGDACL</sequence>
<dbReference type="GO" id="GO:0047372">
    <property type="term" value="F:monoacylglycerol lipase activity"/>
    <property type="evidence" value="ECO:0007669"/>
    <property type="project" value="TreeGrafter"/>
</dbReference>
<dbReference type="InterPro" id="IPR000639">
    <property type="entry name" value="Epox_hydrolase-like"/>
</dbReference>
<dbReference type="Proteomes" id="UP000249789">
    <property type="component" value="Unassembled WGS sequence"/>
</dbReference>
<dbReference type="SUPFAM" id="SSF53474">
    <property type="entry name" value="alpha/beta-Hydrolases"/>
    <property type="match status" value="1"/>
</dbReference>
<dbReference type="Gene3D" id="3.40.50.1820">
    <property type="entry name" value="alpha/beta hydrolase"/>
    <property type="match status" value="1"/>
</dbReference>
<dbReference type="PRINTS" id="PR00412">
    <property type="entry name" value="EPOXHYDRLASE"/>
</dbReference>
<dbReference type="AlphaFoldDB" id="A0A8G1RT95"/>
<dbReference type="InterPro" id="IPR000073">
    <property type="entry name" value="AB_hydrolase_1"/>
</dbReference>
<dbReference type="RefSeq" id="XP_040800351.1">
    <property type="nucleotide sequence ID" value="XM_040947952.1"/>
</dbReference>
<evidence type="ECO:0000259" key="2">
    <source>
        <dbReference type="Pfam" id="PF00561"/>
    </source>
</evidence>
<gene>
    <name evidence="3" type="ORF">BO72DRAFT_486736</name>
</gene>
<organism evidence="3 4">
    <name type="scientific">Aspergillus fijiensis CBS 313.89</name>
    <dbReference type="NCBI Taxonomy" id="1448319"/>
    <lineage>
        <taxon>Eukaryota</taxon>
        <taxon>Fungi</taxon>
        <taxon>Dikarya</taxon>
        <taxon>Ascomycota</taxon>
        <taxon>Pezizomycotina</taxon>
        <taxon>Eurotiomycetes</taxon>
        <taxon>Eurotiomycetidae</taxon>
        <taxon>Eurotiales</taxon>
        <taxon>Aspergillaceae</taxon>
        <taxon>Aspergillus</taxon>
    </lineage>
</organism>
<keyword evidence="4" id="KW-1185">Reference proteome</keyword>
<dbReference type="OrthoDB" id="284184at2759"/>
<keyword evidence="3" id="KW-0378">Hydrolase</keyword>
<dbReference type="Pfam" id="PF00561">
    <property type="entry name" value="Abhydrolase_1"/>
    <property type="match status" value="1"/>
</dbReference>
<name>A0A8G1RT95_9EURO</name>
<accession>A0A8G1RT95</accession>
<proteinExistence type="predicted"/>
<keyword evidence="1" id="KW-0732">Signal</keyword>
<evidence type="ECO:0000313" key="4">
    <source>
        <dbReference type="Proteomes" id="UP000249789"/>
    </source>
</evidence>
<dbReference type="InterPro" id="IPR029058">
    <property type="entry name" value="AB_hydrolase_fold"/>
</dbReference>
<dbReference type="InterPro" id="IPR050266">
    <property type="entry name" value="AB_hydrolase_sf"/>
</dbReference>
<feature type="chain" id="PRO_5034425528" evidence="1">
    <location>
        <begin position="20"/>
        <end position="382"/>
    </location>
</feature>
<dbReference type="GeneID" id="63865285"/>
<dbReference type="GO" id="GO:0046464">
    <property type="term" value="P:acylglycerol catabolic process"/>
    <property type="evidence" value="ECO:0007669"/>
    <property type="project" value="TreeGrafter"/>
</dbReference>
<protein>
    <submittedName>
        <fullName evidence="3">Alpha/beta-hydrolase</fullName>
    </submittedName>
</protein>
<reference evidence="3 4" key="1">
    <citation type="submission" date="2018-02" db="EMBL/GenBank/DDBJ databases">
        <title>The genomes of Aspergillus section Nigri reveals drivers in fungal speciation.</title>
        <authorList>
            <consortium name="DOE Joint Genome Institute"/>
            <person name="Vesth T.C."/>
            <person name="Nybo J."/>
            <person name="Theobald S."/>
            <person name="Brandl J."/>
            <person name="Frisvad J.C."/>
            <person name="Nielsen K.F."/>
            <person name="Lyhne E.K."/>
            <person name="Kogle M.E."/>
            <person name="Kuo A."/>
            <person name="Riley R."/>
            <person name="Clum A."/>
            <person name="Nolan M."/>
            <person name="Lipzen A."/>
            <person name="Salamov A."/>
            <person name="Henrissat B."/>
            <person name="Wiebenga A."/>
            <person name="De vries R.P."/>
            <person name="Grigoriev I.V."/>
            <person name="Mortensen U.H."/>
            <person name="Andersen M.R."/>
            <person name="Baker S.E."/>
        </authorList>
    </citation>
    <scope>NUCLEOTIDE SEQUENCE [LARGE SCALE GENOMIC DNA]</scope>
    <source>
        <strain evidence="3 4">CBS 313.89</strain>
    </source>
</reference>
<feature type="signal peptide" evidence="1">
    <location>
        <begin position="1"/>
        <end position="19"/>
    </location>
</feature>
<dbReference type="PANTHER" id="PTHR43798">
    <property type="entry name" value="MONOACYLGLYCEROL LIPASE"/>
    <property type="match status" value="1"/>
</dbReference>
<feature type="domain" description="AB hydrolase-1" evidence="2">
    <location>
        <begin position="76"/>
        <end position="188"/>
    </location>
</feature>
<evidence type="ECO:0000256" key="1">
    <source>
        <dbReference type="SAM" id="SignalP"/>
    </source>
</evidence>
<dbReference type="EMBL" id="KZ824649">
    <property type="protein sequence ID" value="RAK76341.1"/>
    <property type="molecule type" value="Genomic_DNA"/>
</dbReference>
<dbReference type="VEuPathDB" id="FungiDB:BO72DRAFT_486736"/>
<evidence type="ECO:0000313" key="3">
    <source>
        <dbReference type="EMBL" id="RAK76341.1"/>
    </source>
</evidence>